<name>A0ABD2XIL7_9HYME</name>
<evidence type="ECO:0000313" key="3">
    <source>
        <dbReference type="Proteomes" id="UP001627154"/>
    </source>
</evidence>
<comment type="caution">
    <text evidence="2">The sequence shown here is derived from an EMBL/GenBank/DDBJ whole genome shotgun (WGS) entry which is preliminary data.</text>
</comment>
<dbReference type="Proteomes" id="UP001627154">
    <property type="component" value="Unassembled WGS sequence"/>
</dbReference>
<accession>A0ABD2XIL7</accession>
<evidence type="ECO:0000313" key="2">
    <source>
        <dbReference type="EMBL" id="KAL3404682.1"/>
    </source>
</evidence>
<keyword evidence="3" id="KW-1185">Reference proteome</keyword>
<feature type="region of interest" description="Disordered" evidence="1">
    <location>
        <begin position="58"/>
        <end position="94"/>
    </location>
</feature>
<dbReference type="EMBL" id="JBJJXI010000023">
    <property type="protein sequence ID" value="KAL3404682.1"/>
    <property type="molecule type" value="Genomic_DNA"/>
</dbReference>
<proteinExistence type="predicted"/>
<evidence type="ECO:0000256" key="1">
    <source>
        <dbReference type="SAM" id="MobiDB-lite"/>
    </source>
</evidence>
<organism evidence="2 3">
    <name type="scientific">Trichogramma kaykai</name>
    <dbReference type="NCBI Taxonomy" id="54128"/>
    <lineage>
        <taxon>Eukaryota</taxon>
        <taxon>Metazoa</taxon>
        <taxon>Ecdysozoa</taxon>
        <taxon>Arthropoda</taxon>
        <taxon>Hexapoda</taxon>
        <taxon>Insecta</taxon>
        <taxon>Pterygota</taxon>
        <taxon>Neoptera</taxon>
        <taxon>Endopterygota</taxon>
        <taxon>Hymenoptera</taxon>
        <taxon>Apocrita</taxon>
        <taxon>Proctotrupomorpha</taxon>
        <taxon>Chalcidoidea</taxon>
        <taxon>Trichogrammatidae</taxon>
        <taxon>Trichogramma</taxon>
    </lineage>
</organism>
<reference evidence="2 3" key="1">
    <citation type="journal article" date="2024" name="bioRxiv">
        <title>A reference genome for Trichogramma kaykai: A tiny desert-dwelling parasitoid wasp with competing sex-ratio distorters.</title>
        <authorList>
            <person name="Culotta J."/>
            <person name="Lindsey A.R."/>
        </authorList>
    </citation>
    <scope>NUCLEOTIDE SEQUENCE [LARGE SCALE GENOMIC DNA]</scope>
    <source>
        <strain evidence="2 3">KSX58</strain>
    </source>
</reference>
<feature type="compositionally biased region" description="Polar residues" evidence="1">
    <location>
        <begin position="74"/>
        <end position="89"/>
    </location>
</feature>
<dbReference type="AlphaFoldDB" id="A0ABD2XIL7"/>
<sequence>MARTRRRFNIYNTYARAHSTAVQRGARRKVDRQQLYARNATAALRRMQSMQIENRVRPIRTRTRARETRLRSSELYTREQQPTSNATGRTSERNQDSLIKLLPAQQLLYIALFLARSLAFF</sequence>
<gene>
    <name evidence="2" type="ORF">TKK_002728</name>
</gene>
<protein>
    <submittedName>
        <fullName evidence="2">Uncharacterized protein</fullName>
    </submittedName>
</protein>